<evidence type="ECO:0000313" key="6">
    <source>
        <dbReference type="EMBL" id="AKP52907.1"/>
    </source>
</evidence>
<comment type="cofactor">
    <cofactor evidence="1">
        <name>pyrroloquinoline quinone</name>
        <dbReference type="ChEBI" id="CHEBI:58442"/>
    </cofactor>
</comment>
<dbReference type="SMART" id="SM00564">
    <property type="entry name" value="PQQ"/>
    <property type="match status" value="4"/>
</dbReference>
<dbReference type="PROSITE" id="PS51257">
    <property type="entry name" value="PROKAR_LIPOPROTEIN"/>
    <property type="match status" value="1"/>
</dbReference>
<dbReference type="InterPro" id="IPR018391">
    <property type="entry name" value="PQQ_b-propeller_rpt"/>
</dbReference>
<dbReference type="GO" id="GO:0048038">
    <property type="term" value="F:quinone binding"/>
    <property type="evidence" value="ECO:0007669"/>
    <property type="project" value="InterPro"/>
</dbReference>
<evidence type="ECO:0000256" key="3">
    <source>
        <dbReference type="ARBA" id="ARBA00023002"/>
    </source>
</evidence>
<sequence>MKKLKPFSVFLLVLLFSSCQQEERIRNSEFPWYGASLANDKFVSLDQINGENFNKLEVAWRWTSVDESIIEKDSTLWTWTNESTPIMIDGILYTSTSLSQVAAIDAKTGETIWSYNPESYVEGSPPNHGFVHRGVAFYEDGANSKVFIGTGDAYLIALNAKSGELVSEFGNNGKIDLTKGLRRPIDRLAYGVSSPPIICRNTLILGSSIVDYPIHESMPPGDIRGFDINTGEQKWIFESIPQENDPGVETWENESWKNIGNTNVWTIMSADEELGYVFLPFGTPSNDYYGGNRHGDNLYAESLVALDAATGKKIWHFQTTHHGIWDYDLPAAPILMDLLIGGKNTKAVAQLTKQGFCFVFNRETGVPIWPIEERAVPASTVPGEKTSPTQPFPTKPKPFDQQGLSEEDLIDFTPELRKAALDYVNQYVYGPLFTPPSLKGTLLFPGVAGGANWAGGVFNPNNNHLYVPSVTLPFLVKLQRAEGAMEFNKYYKLPPTVPSLDGLPLTKPPYGRITAIDMNSGEHSWMSPVGSGPINDSRLKELNLPQLGWPFRMQVLGTQNLLLIAQDGGVASRAYASRGYNIAISSTDIEPSLRAFNYDNGEQIAEIPIPSNARGAMISYLLDGKQYIVIPIGGASKPAELIALALPD</sequence>
<evidence type="ECO:0000259" key="5">
    <source>
        <dbReference type="Pfam" id="PF01011"/>
    </source>
</evidence>
<feature type="domain" description="Pyrrolo-quinoline quinone repeat" evidence="5">
    <location>
        <begin position="32"/>
        <end position="628"/>
    </location>
</feature>
<dbReference type="Pfam" id="PF01011">
    <property type="entry name" value="PQQ"/>
    <property type="match status" value="1"/>
</dbReference>
<dbReference type="Proteomes" id="UP000036520">
    <property type="component" value="Chromosome"/>
</dbReference>
<proteinExistence type="inferred from homology"/>
<dbReference type="RefSeq" id="WP_053086702.1">
    <property type="nucleotide sequence ID" value="NZ_CP012040.1"/>
</dbReference>
<dbReference type="KEGG" id="camu:CA2015_3527"/>
<protein>
    <recommendedName>
        <fullName evidence="5">Pyrrolo-quinoline quinone repeat domain-containing protein</fullName>
    </recommendedName>
</protein>
<dbReference type="OrthoDB" id="7012117at2"/>
<dbReference type="Gene3D" id="2.140.10.10">
    <property type="entry name" value="Quinoprotein alcohol dehydrogenase-like superfamily"/>
    <property type="match status" value="1"/>
</dbReference>
<name>A0A0H4PX10_9BACT</name>
<gene>
    <name evidence="6" type="ORF">CA2015_3527</name>
</gene>
<dbReference type="GO" id="GO:0016614">
    <property type="term" value="F:oxidoreductase activity, acting on CH-OH group of donors"/>
    <property type="evidence" value="ECO:0007669"/>
    <property type="project" value="InterPro"/>
</dbReference>
<dbReference type="AlphaFoldDB" id="A0A0H4PX10"/>
<dbReference type="STRING" id="320787.CA2015_3527"/>
<dbReference type="PANTHER" id="PTHR32303:SF4">
    <property type="entry name" value="QUINOPROTEIN GLUCOSE DEHYDROGENASE"/>
    <property type="match status" value="1"/>
</dbReference>
<dbReference type="EMBL" id="CP012040">
    <property type="protein sequence ID" value="AKP52907.1"/>
    <property type="molecule type" value="Genomic_DNA"/>
</dbReference>
<dbReference type="InterPro" id="IPR011047">
    <property type="entry name" value="Quinoprotein_ADH-like_sf"/>
</dbReference>
<evidence type="ECO:0000256" key="2">
    <source>
        <dbReference type="ARBA" id="ARBA00008156"/>
    </source>
</evidence>
<dbReference type="SUPFAM" id="SSF50998">
    <property type="entry name" value="Quinoprotein alcohol dehydrogenase-like"/>
    <property type="match status" value="1"/>
</dbReference>
<keyword evidence="3" id="KW-0560">Oxidoreductase</keyword>
<organism evidence="6 7">
    <name type="scientific">Cyclobacterium amurskyense</name>
    <dbReference type="NCBI Taxonomy" id="320787"/>
    <lineage>
        <taxon>Bacteria</taxon>
        <taxon>Pseudomonadati</taxon>
        <taxon>Bacteroidota</taxon>
        <taxon>Cytophagia</taxon>
        <taxon>Cytophagales</taxon>
        <taxon>Cyclobacteriaceae</taxon>
        <taxon>Cyclobacterium</taxon>
    </lineage>
</organism>
<keyword evidence="7" id="KW-1185">Reference proteome</keyword>
<evidence type="ECO:0000256" key="1">
    <source>
        <dbReference type="ARBA" id="ARBA00001931"/>
    </source>
</evidence>
<dbReference type="InterPro" id="IPR017511">
    <property type="entry name" value="PQQ_mDH"/>
</dbReference>
<reference evidence="6 7" key="1">
    <citation type="submission" date="2015-07" db="EMBL/GenBank/DDBJ databases">
        <authorList>
            <person name="Kim K.M."/>
        </authorList>
    </citation>
    <scope>NUCLEOTIDE SEQUENCE [LARGE SCALE GENOMIC DNA]</scope>
    <source>
        <strain evidence="6 7">KCTC 12363</strain>
    </source>
</reference>
<dbReference type="GO" id="GO:0016020">
    <property type="term" value="C:membrane"/>
    <property type="evidence" value="ECO:0007669"/>
    <property type="project" value="InterPro"/>
</dbReference>
<evidence type="ECO:0000313" key="7">
    <source>
        <dbReference type="Proteomes" id="UP000036520"/>
    </source>
</evidence>
<feature type="region of interest" description="Disordered" evidence="4">
    <location>
        <begin position="378"/>
        <end position="401"/>
    </location>
</feature>
<dbReference type="PANTHER" id="PTHR32303">
    <property type="entry name" value="QUINOPROTEIN ALCOHOL DEHYDROGENASE (CYTOCHROME C)"/>
    <property type="match status" value="1"/>
</dbReference>
<comment type="similarity">
    <text evidence="2">Belongs to the bacterial PQQ dehydrogenase family.</text>
</comment>
<dbReference type="InterPro" id="IPR002372">
    <property type="entry name" value="PQQ_rpt_dom"/>
</dbReference>
<evidence type="ECO:0000256" key="4">
    <source>
        <dbReference type="SAM" id="MobiDB-lite"/>
    </source>
</evidence>
<accession>A0A0H4PX10</accession>
<dbReference type="CDD" id="cd10280">
    <property type="entry name" value="PQQ_mGDH"/>
    <property type="match status" value="1"/>
</dbReference>